<dbReference type="Pfam" id="PF14464">
    <property type="entry name" value="Prok-JAB"/>
    <property type="match status" value="1"/>
</dbReference>
<evidence type="ECO:0000256" key="1">
    <source>
        <dbReference type="ARBA" id="ARBA00022670"/>
    </source>
</evidence>
<dbReference type="GO" id="GO:0008235">
    <property type="term" value="F:metalloexopeptidase activity"/>
    <property type="evidence" value="ECO:0007669"/>
    <property type="project" value="TreeGrafter"/>
</dbReference>
<evidence type="ECO:0000256" key="4">
    <source>
        <dbReference type="ARBA" id="ARBA00022833"/>
    </source>
</evidence>
<dbReference type="PANTHER" id="PTHR34858">
    <property type="entry name" value="CYSO-CYSTEINE PEPTIDASE"/>
    <property type="match status" value="1"/>
</dbReference>
<dbReference type="SUPFAM" id="SSF102712">
    <property type="entry name" value="JAB1/MPN domain"/>
    <property type="match status" value="1"/>
</dbReference>
<dbReference type="PANTHER" id="PTHR34858:SF1">
    <property type="entry name" value="CYSO-CYSTEINE PEPTIDASE"/>
    <property type="match status" value="1"/>
</dbReference>
<feature type="domain" description="JAB" evidence="6">
    <location>
        <begin position="22"/>
        <end position="129"/>
    </location>
</feature>
<dbReference type="AlphaFoldDB" id="A0A220ML78"/>
<dbReference type="InterPro" id="IPR051929">
    <property type="entry name" value="VirAsm_ModProt"/>
</dbReference>
<keyword evidence="4" id="KW-0862">Zinc</keyword>
<dbReference type="RefSeq" id="WP_088909279.1">
    <property type="nucleotide sequence ID" value="NZ_CP018145.1"/>
</dbReference>
<evidence type="ECO:0000256" key="5">
    <source>
        <dbReference type="ARBA" id="ARBA00023049"/>
    </source>
</evidence>
<dbReference type="Gene3D" id="3.40.140.10">
    <property type="entry name" value="Cytidine Deaminase, domain 2"/>
    <property type="match status" value="1"/>
</dbReference>
<dbReference type="InterPro" id="IPR028090">
    <property type="entry name" value="JAB_dom_prok"/>
</dbReference>
<dbReference type="Proteomes" id="UP000197781">
    <property type="component" value="Chromosome"/>
</dbReference>
<dbReference type="GO" id="GO:0008270">
    <property type="term" value="F:zinc ion binding"/>
    <property type="evidence" value="ECO:0007669"/>
    <property type="project" value="TreeGrafter"/>
</dbReference>
<dbReference type="EMBL" id="CP018145">
    <property type="protein sequence ID" value="ASJ55632.1"/>
    <property type="molecule type" value="Genomic_DNA"/>
</dbReference>
<reference evidence="7 8" key="1">
    <citation type="submission" date="2016-11" db="EMBL/GenBank/DDBJ databases">
        <authorList>
            <person name="Jaros S."/>
            <person name="Januszkiewicz K."/>
            <person name="Wedrychowicz H."/>
        </authorList>
    </citation>
    <scope>NUCLEOTIDE SEQUENCE [LARGE SCALE GENOMIC DNA]</scope>
    <source>
        <strain evidence="7 8">NF2</strain>
    </source>
</reference>
<dbReference type="GO" id="GO:0006508">
    <property type="term" value="P:proteolysis"/>
    <property type="evidence" value="ECO:0007669"/>
    <property type="project" value="UniProtKB-KW"/>
</dbReference>
<gene>
    <name evidence="7" type="ORF">BP422_20015</name>
</gene>
<evidence type="ECO:0000313" key="7">
    <source>
        <dbReference type="EMBL" id="ASJ55632.1"/>
    </source>
</evidence>
<proteinExistence type="predicted"/>
<sequence length="168" mass="18817">MKNPAWLGEPFAIKDNKIFLTKKVAKRLLAEAQEAFPYEYSALLSGRGATITDCVPMPISPDKHVFAWDGTTFLQALQHIRKNNLQWLGVLHTHPHTPPIPSAHDIAGWHYPTLSYWIVGLASALPEWRVYQWVQDANSGSFEARNYTLTEAACDDEETTGSSPPKNS</sequence>
<evidence type="ECO:0000256" key="3">
    <source>
        <dbReference type="ARBA" id="ARBA00022801"/>
    </source>
</evidence>
<keyword evidence="2" id="KW-0479">Metal-binding</keyword>
<keyword evidence="1" id="KW-0645">Protease</keyword>
<keyword evidence="5" id="KW-0482">Metalloprotease</keyword>
<keyword evidence="3" id="KW-0378">Hydrolase</keyword>
<protein>
    <submittedName>
        <fullName evidence="7">Peptidase</fullName>
    </submittedName>
</protein>
<evidence type="ECO:0000259" key="6">
    <source>
        <dbReference type="Pfam" id="PF14464"/>
    </source>
</evidence>
<dbReference type="CDD" id="cd08070">
    <property type="entry name" value="MPN_like"/>
    <property type="match status" value="1"/>
</dbReference>
<evidence type="ECO:0000256" key="2">
    <source>
        <dbReference type="ARBA" id="ARBA00022723"/>
    </source>
</evidence>
<evidence type="ECO:0000313" key="8">
    <source>
        <dbReference type="Proteomes" id="UP000197781"/>
    </source>
</evidence>
<dbReference type="KEGG" id="bfm:BP422_20015"/>
<organism evidence="7 8">
    <name type="scientific">Brevibacillus formosus</name>
    <dbReference type="NCBI Taxonomy" id="54913"/>
    <lineage>
        <taxon>Bacteria</taxon>
        <taxon>Bacillati</taxon>
        <taxon>Bacillota</taxon>
        <taxon>Bacilli</taxon>
        <taxon>Bacillales</taxon>
        <taxon>Paenibacillaceae</taxon>
        <taxon>Brevibacillus</taxon>
    </lineage>
</organism>
<accession>A0A220ML78</accession>
<name>A0A220ML78_9BACL</name>